<dbReference type="HOGENOM" id="CLU_032118_2_1_0"/>
<name>Q021A4_SOLUE</name>
<dbReference type="InterPro" id="IPR051684">
    <property type="entry name" value="Electron_Trans/Redox"/>
</dbReference>
<evidence type="ECO:0000256" key="7">
    <source>
        <dbReference type="SAM" id="Phobius"/>
    </source>
</evidence>
<keyword evidence="6" id="KW-0411">Iron-sulfur</keyword>
<keyword evidence="3" id="KW-0479">Metal-binding</keyword>
<feature type="domain" description="4Fe-4S ferredoxin-type" evidence="8">
    <location>
        <begin position="199"/>
        <end position="228"/>
    </location>
</feature>
<dbReference type="OrthoDB" id="9786132at2"/>
<sequence length="422" mass="47379">MPASNSGYHRLRKQVHAGCFLIFILLPFFNVVRFDIPRARFYFAGYELWINEFGIIFFALMFLMFVIIASSVLYGRVYCGYLCPQMIFSEASTFIESWLTRKINKHFGGRKLLARAAFYAIVGAASVLLAFSFISYFVEPRDLLARLGALDVHTAGGIAGATVTLIAFLDFTLVRQKFCTAVCPYGYLQGMLGDKHTLLVHYRDEKKECIQCKKCVRVCEMGIDIRDSPLQIECIHCGECIDACVDIMARFGRQGLIHYTWGETGETTAGETKWWRKIGLRDAKRVVVLVVTALYLTGLFVALSMRRNVLVQLAPVRTTLFRVDSAGTVYNEFRVKIANRGTHPEQVTLALEGLPGARLLLSPNPLALAPGAAAETRFEIAAQRFPGAEEVNHFRILAHAAAAREDESFDETFLMPQERKTP</sequence>
<dbReference type="eggNOG" id="COG0348">
    <property type="taxonomic scope" value="Bacteria"/>
</dbReference>
<dbReference type="InParanoid" id="Q021A4"/>
<dbReference type="Pfam" id="PF13746">
    <property type="entry name" value="Fer4_18"/>
    <property type="match status" value="1"/>
</dbReference>
<feature type="transmembrane region" description="Helical" evidence="7">
    <location>
        <begin position="15"/>
        <end position="36"/>
    </location>
</feature>
<feature type="transmembrane region" description="Helical" evidence="7">
    <location>
        <begin position="286"/>
        <end position="305"/>
    </location>
</feature>
<dbReference type="InterPro" id="IPR017900">
    <property type="entry name" value="4Fe4S_Fe_S_CS"/>
</dbReference>
<dbReference type="AlphaFoldDB" id="Q021A4"/>
<dbReference type="InterPro" id="IPR032879">
    <property type="entry name" value="FixG_C"/>
</dbReference>
<evidence type="ECO:0000259" key="8">
    <source>
        <dbReference type="PROSITE" id="PS51379"/>
    </source>
</evidence>
<organism evidence="9">
    <name type="scientific">Solibacter usitatus (strain Ellin6076)</name>
    <dbReference type="NCBI Taxonomy" id="234267"/>
    <lineage>
        <taxon>Bacteria</taxon>
        <taxon>Pseudomonadati</taxon>
        <taxon>Acidobacteriota</taxon>
        <taxon>Terriglobia</taxon>
        <taxon>Bryobacterales</taxon>
        <taxon>Solibacteraceae</taxon>
        <taxon>Candidatus Solibacter</taxon>
    </lineage>
</organism>
<evidence type="ECO:0000256" key="1">
    <source>
        <dbReference type="ARBA" id="ARBA00022448"/>
    </source>
</evidence>
<dbReference type="Gene3D" id="2.60.40.10">
    <property type="entry name" value="Immunoglobulins"/>
    <property type="match status" value="1"/>
</dbReference>
<feature type="transmembrane region" description="Helical" evidence="7">
    <location>
        <begin position="75"/>
        <end position="95"/>
    </location>
</feature>
<keyword evidence="5" id="KW-0408">Iron</keyword>
<keyword evidence="7" id="KW-0812">Transmembrane</keyword>
<gene>
    <name evidence="9" type="ordered locus">Acid_3512</name>
</gene>
<keyword evidence="1" id="KW-0813">Transport</keyword>
<dbReference type="Pfam" id="PF12801">
    <property type="entry name" value="Fer4_5"/>
    <property type="match status" value="2"/>
</dbReference>
<dbReference type="InterPro" id="IPR017896">
    <property type="entry name" value="4Fe4S_Fe-S-bd"/>
</dbReference>
<dbReference type="InterPro" id="IPR013783">
    <property type="entry name" value="Ig-like_fold"/>
</dbReference>
<dbReference type="STRING" id="234267.Acid_3512"/>
<dbReference type="PANTHER" id="PTHR30176">
    <property type="entry name" value="FERREDOXIN-TYPE PROTEIN NAPH"/>
    <property type="match status" value="1"/>
</dbReference>
<dbReference type="GO" id="GO:0051539">
    <property type="term" value="F:4 iron, 4 sulfur cluster binding"/>
    <property type="evidence" value="ECO:0007669"/>
    <property type="project" value="UniProtKB-KW"/>
</dbReference>
<protein>
    <submittedName>
        <fullName evidence="9">4Fe-4S ferredoxin, iron-sulfur binding domain protein</fullName>
    </submittedName>
</protein>
<evidence type="ECO:0000256" key="5">
    <source>
        <dbReference type="ARBA" id="ARBA00023004"/>
    </source>
</evidence>
<dbReference type="GO" id="GO:0005886">
    <property type="term" value="C:plasma membrane"/>
    <property type="evidence" value="ECO:0007669"/>
    <property type="project" value="TreeGrafter"/>
</dbReference>
<dbReference type="EMBL" id="CP000473">
    <property type="protein sequence ID" value="ABJ84485.1"/>
    <property type="molecule type" value="Genomic_DNA"/>
</dbReference>
<proteinExistence type="predicted"/>
<feature type="transmembrane region" description="Helical" evidence="7">
    <location>
        <begin position="150"/>
        <end position="169"/>
    </location>
</feature>
<evidence type="ECO:0000313" key="9">
    <source>
        <dbReference type="EMBL" id="ABJ84485.1"/>
    </source>
</evidence>
<feature type="transmembrane region" description="Helical" evidence="7">
    <location>
        <begin position="116"/>
        <end position="138"/>
    </location>
</feature>
<dbReference type="PROSITE" id="PS51379">
    <property type="entry name" value="4FE4S_FER_2"/>
    <property type="match status" value="1"/>
</dbReference>
<dbReference type="Gene3D" id="3.30.70.20">
    <property type="match status" value="1"/>
</dbReference>
<dbReference type="KEGG" id="sus:Acid_3512"/>
<accession>Q021A4</accession>
<evidence type="ECO:0000256" key="3">
    <source>
        <dbReference type="ARBA" id="ARBA00022723"/>
    </source>
</evidence>
<keyword evidence="7" id="KW-1133">Transmembrane helix</keyword>
<evidence type="ECO:0000256" key="4">
    <source>
        <dbReference type="ARBA" id="ARBA00022982"/>
    </source>
</evidence>
<keyword evidence="7" id="KW-0472">Membrane</keyword>
<evidence type="ECO:0000256" key="6">
    <source>
        <dbReference type="ARBA" id="ARBA00023014"/>
    </source>
</evidence>
<dbReference type="SUPFAM" id="SSF54862">
    <property type="entry name" value="4Fe-4S ferredoxins"/>
    <property type="match status" value="1"/>
</dbReference>
<dbReference type="PROSITE" id="PS00198">
    <property type="entry name" value="4FE4S_FER_1"/>
    <property type="match status" value="1"/>
</dbReference>
<evidence type="ECO:0000256" key="2">
    <source>
        <dbReference type="ARBA" id="ARBA00022485"/>
    </source>
</evidence>
<dbReference type="GO" id="GO:0046872">
    <property type="term" value="F:metal ion binding"/>
    <property type="evidence" value="ECO:0007669"/>
    <property type="project" value="UniProtKB-KW"/>
</dbReference>
<keyword evidence="2" id="KW-0004">4Fe-4S</keyword>
<dbReference type="Pfam" id="PF11614">
    <property type="entry name" value="FixG_C"/>
    <property type="match status" value="1"/>
</dbReference>
<reference evidence="9" key="1">
    <citation type="submission" date="2006-10" db="EMBL/GenBank/DDBJ databases">
        <title>Complete sequence of Solibacter usitatus Ellin6076.</title>
        <authorList>
            <consortium name="US DOE Joint Genome Institute"/>
            <person name="Copeland A."/>
            <person name="Lucas S."/>
            <person name="Lapidus A."/>
            <person name="Barry K."/>
            <person name="Detter J.C."/>
            <person name="Glavina del Rio T."/>
            <person name="Hammon N."/>
            <person name="Israni S."/>
            <person name="Dalin E."/>
            <person name="Tice H."/>
            <person name="Pitluck S."/>
            <person name="Thompson L.S."/>
            <person name="Brettin T."/>
            <person name="Bruce D."/>
            <person name="Han C."/>
            <person name="Tapia R."/>
            <person name="Gilna P."/>
            <person name="Schmutz J."/>
            <person name="Larimer F."/>
            <person name="Land M."/>
            <person name="Hauser L."/>
            <person name="Kyrpides N."/>
            <person name="Mikhailova N."/>
            <person name="Janssen P.H."/>
            <person name="Kuske C.R."/>
            <person name="Richardson P."/>
        </authorList>
    </citation>
    <scope>NUCLEOTIDE SEQUENCE</scope>
    <source>
        <strain evidence="9">Ellin6076</strain>
    </source>
</reference>
<keyword evidence="4" id="KW-0249">Electron transport</keyword>
<dbReference type="PANTHER" id="PTHR30176:SF3">
    <property type="entry name" value="FERREDOXIN-TYPE PROTEIN NAPH"/>
    <property type="match status" value="1"/>
</dbReference>
<feature type="transmembrane region" description="Helical" evidence="7">
    <location>
        <begin position="48"/>
        <end position="69"/>
    </location>
</feature>